<dbReference type="PANTHER" id="PTHR11223">
    <property type="entry name" value="EXPORTIN 1/5"/>
    <property type="match status" value="1"/>
</dbReference>
<dbReference type="GO" id="GO:0006611">
    <property type="term" value="P:protein export from nucleus"/>
    <property type="evidence" value="ECO:0007669"/>
    <property type="project" value="InterPro"/>
</dbReference>
<feature type="domain" description="Exportin-1/Importin-beta-like" evidence="1">
    <location>
        <begin position="115"/>
        <end position="270"/>
    </location>
</feature>
<dbReference type="GO" id="GO:0005634">
    <property type="term" value="C:nucleus"/>
    <property type="evidence" value="ECO:0007669"/>
    <property type="project" value="TreeGrafter"/>
</dbReference>
<dbReference type="GO" id="GO:0006405">
    <property type="term" value="P:RNA export from nucleus"/>
    <property type="evidence" value="ECO:0007669"/>
    <property type="project" value="TreeGrafter"/>
</dbReference>
<feature type="domain" description="Exportin-5 C-terminal" evidence="2">
    <location>
        <begin position="315"/>
        <end position="1064"/>
    </location>
</feature>
<dbReference type="PANTHER" id="PTHR11223:SF3">
    <property type="entry name" value="EXPORTIN-5"/>
    <property type="match status" value="1"/>
</dbReference>
<dbReference type="GO" id="GO:0005737">
    <property type="term" value="C:cytoplasm"/>
    <property type="evidence" value="ECO:0007669"/>
    <property type="project" value="TreeGrafter"/>
</dbReference>
<evidence type="ECO:0000313" key="4">
    <source>
        <dbReference type="Proteomes" id="UP001201812"/>
    </source>
</evidence>
<dbReference type="InterPro" id="IPR045478">
    <property type="entry name" value="Exportin-5_C"/>
</dbReference>
<protein>
    <submittedName>
        <fullName evidence="3">Exportin 1-like protein domain-containing protein</fullName>
    </submittedName>
</protein>
<organism evidence="3 4">
    <name type="scientific">Ditylenchus destructor</name>
    <dbReference type="NCBI Taxonomy" id="166010"/>
    <lineage>
        <taxon>Eukaryota</taxon>
        <taxon>Metazoa</taxon>
        <taxon>Ecdysozoa</taxon>
        <taxon>Nematoda</taxon>
        <taxon>Chromadorea</taxon>
        <taxon>Rhabditida</taxon>
        <taxon>Tylenchina</taxon>
        <taxon>Tylenchomorpha</taxon>
        <taxon>Sphaerularioidea</taxon>
        <taxon>Anguinidae</taxon>
        <taxon>Anguininae</taxon>
        <taxon>Ditylenchus</taxon>
    </lineage>
</organism>
<dbReference type="Gene3D" id="1.25.10.10">
    <property type="entry name" value="Leucine-rich Repeat Variant"/>
    <property type="match status" value="1"/>
</dbReference>
<dbReference type="AlphaFoldDB" id="A0AAD4N441"/>
<dbReference type="Proteomes" id="UP001201812">
    <property type="component" value="Unassembled WGS sequence"/>
</dbReference>
<reference evidence="3" key="1">
    <citation type="submission" date="2022-01" db="EMBL/GenBank/DDBJ databases">
        <title>Genome Sequence Resource for Two Populations of Ditylenchus destructor, the Migratory Endoparasitic Phytonematode.</title>
        <authorList>
            <person name="Zhang H."/>
            <person name="Lin R."/>
            <person name="Xie B."/>
        </authorList>
    </citation>
    <scope>NUCLEOTIDE SEQUENCE</scope>
    <source>
        <strain evidence="3">BazhouSP</strain>
    </source>
</reference>
<evidence type="ECO:0000259" key="1">
    <source>
        <dbReference type="Pfam" id="PF08389"/>
    </source>
</evidence>
<dbReference type="GO" id="GO:0003723">
    <property type="term" value="F:RNA binding"/>
    <property type="evidence" value="ECO:0007669"/>
    <property type="project" value="TreeGrafter"/>
</dbReference>
<dbReference type="InterPro" id="IPR016024">
    <property type="entry name" value="ARM-type_fold"/>
</dbReference>
<accession>A0AAD4N441</accession>
<comment type="caution">
    <text evidence="3">The sequence shown here is derived from an EMBL/GenBank/DDBJ whole genome shotgun (WGS) entry which is preliminary data.</text>
</comment>
<sequence>MPIAGNNSVNLNGNVDQVVQAINAIHDVSTPNDKRTYFTQAIETLKETDPINTTALAFQLVLHDDKLVRHVGWNIIEHIIRYKWLEIDVDLRVMIRNEVLQHVSSGQYSLGPEDSHIKTAISRSVVYMMENEWPQNWPELFSQFQQAVGDAKLYPQCQMVFVILRRLIEDVITLVTIEDKNRRSDLSVAIFNHLPDILKMAIARIRLCLTEGINENAILLAKSAIELISEIVEWVNNRILEVSVDEIIDVLCEYLQTDSYGIYELAAKCLWKLARRKCIKTQETPIVVSMFRDTPMKSILSAASIAAQVSVSNVDHYNYLKALCDLLCALGLHLADVWSYIMRPPPNFDTYFSAISAFFTHPSLYIRAETSQVLAAFAAHERISKNSDYVRCITSLFRYIPTCIEKVVISQAAPNDLTVQYYQMDYEEDDEMLRDFLVLRDRCCKVITYSTSDHFDKLWEIVSDWFANRFMPNPDLVRPEEWDMMKKYLTTFLTAAYNCDAATPEIRKIFVSLFDVILSRIGTMSQSGSVNGTLSLLSAFFQSFDDYPDRVPLVLAQLKTILMSDSDALLEVKRHCIALLLKMVIGHAEAVKAYAQDVLNAVVEVAEHVTVMQRASLVHVLGALSNLASTSAQQQDFLQNAIQNNLQYFMSQQFTRCIQSAAELFSYIGLTSPAPLTEFEATNSRYYENRVELKSHLTAIEGVLQYVEVPNDQSNPLFPLLLPVIPSFFQIGSCLNSIYRPENIALIHSSYGPKVLDITPSERQVIFFSMLESSDQKDSENELTLKPSQDQVQPLHFMRRFLHDLTEIMQKLFGFFGSKLGAELYTLPSASQLLHSLLYSVEYVPDIRLRHWIRRAWTRLICSCPLENYEVVVPLTIGITSHFQLLIGERWTAVQNREGSEPTEEELFLESVASVLSRETAGILKSIVMGEFTPRGSKKDVTDLVDPLGRLLLNNKEVLQNTLAALAKLINCPDTQVCFKCVPVINTIVGNYFGTFDEQMATFTLVHCIRSLQVHGSDEPTLGPLLSLTFSVYSLLRPIYPSLLDVLKQVPDASAENVLNFDNRVMALVAATCNGASAPGVKHDGKQQMPDKGKRELMRKVLKPVIAATLGEQHKRPVQLRRLV</sequence>
<dbReference type="InterPro" id="IPR045065">
    <property type="entry name" value="XPO1/5"/>
</dbReference>
<evidence type="ECO:0000313" key="3">
    <source>
        <dbReference type="EMBL" id="KAI1712219.1"/>
    </source>
</evidence>
<dbReference type="Pfam" id="PF19273">
    <property type="entry name" value="Exportin-5"/>
    <property type="match status" value="1"/>
</dbReference>
<proteinExistence type="predicted"/>
<dbReference type="InterPro" id="IPR011989">
    <property type="entry name" value="ARM-like"/>
</dbReference>
<dbReference type="GO" id="GO:0042565">
    <property type="term" value="C:RNA nuclear export complex"/>
    <property type="evidence" value="ECO:0007669"/>
    <property type="project" value="TreeGrafter"/>
</dbReference>
<keyword evidence="4" id="KW-1185">Reference proteome</keyword>
<dbReference type="EMBL" id="JAKKPZ010000019">
    <property type="protein sequence ID" value="KAI1712219.1"/>
    <property type="molecule type" value="Genomic_DNA"/>
</dbReference>
<name>A0AAD4N441_9BILA</name>
<dbReference type="SUPFAM" id="SSF48371">
    <property type="entry name" value="ARM repeat"/>
    <property type="match status" value="1"/>
</dbReference>
<dbReference type="Pfam" id="PF08389">
    <property type="entry name" value="Xpo1"/>
    <property type="match status" value="1"/>
</dbReference>
<dbReference type="GO" id="GO:0005049">
    <property type="term" value="F:nuclear export signal receptor activity"/>
    <property type="evidence" value="ECO:0007669"/>
    <property type="project" value="InterPro"/>
</dbReference>
<dbReference type="InterPro" id="IPR013598">
    <property type="entry name" value="Exportin-1/Importin-b-like"/>
</dbReference>
<gene>
    <name evidence="3" type="ORF">DdX_09765</name>
</gene>
<evidence type="ECO:0000259" key="2">
    <source>
        <dbReference type="Pfam" id="PF19273"/>
    </source>
</evidence>